<reference evidence="2 3" key="1">
    <citation type="submission" date="2016-10" db="EMBL/GenBank/DDBJ databases">
        <title>Genome sequence of the basidiomycete white-rot fungus Trametes pubescens.</title>
        <authorList>
            <person name="Makela M.R."/>
            <person name="Granchi Z."/>
            <person name="Peng M."/>
            <person name="De Vries R.P."/>
            <person name="Grigoriev I."/>
            <person name="Riley R."/>
            <person name="Hilden K."/>
        </authorList>
    </citation>
    <scope>NUCLEOTIDE SEQUENCE [LARGE SCALE GENOMIC DNA]</scope>
    <source>
        <strain evidence="2 3">FBCC735</strain>
    </source>
</reference>
<evidence type="ECO:0000313" key="3">
    <source>
        <dbReference type="Proteomes" id="UP000184267"/>
    </source>
</evidence>
<protein>
    <submittedName>
        <fullName evidence="2">Uncharacterized protein</fullName>
    </submittedName>
</protein>
<evidence type="ECO:0000256" key="1">
    <source>
        <dbReference type="SAM" id="MobiDB-lite"/>
    </source>
</evidence>
<accession>A0A1M2VQS0</accession>
<proteinExistence type="predicted"/>
<dbReference type="EMBL" id="MNAD01000876">
    <property type="protein sequence ID" value="OJT09842.1"/>
    <property type="molecule type" value="Genomic_DNA"/>
</dbReference>
<keyword evidence="3" id="KW-1185">Reference proteome</keyword>
<sequence>MPSVHGHHESFCDKEHTSTPVSSPGAYGLLRVKRPPSRSFATVSALLVAFVMLASRRQREQPASKPDN</sequence>
<organism evidence="2 3">
    <name type="scientific">Trametes pubescens</name>
    <name type="common">White-rot fungus</name>
    <dbReference type="NCBI Taxonomy" id="154538"/>
    <lineage>
        <taxon>Eukaryota</taxon>
        <taxon>Fungi</taxon>
        <taxon>Dikarya</taxon>
        <taxon>Basidiomycota</taxon>
        <taxon>Agaricomycotina</taxon>
        <taxon>Agaricomycetes</taxon>
        <taxon>Polyporales</taxon>
        <taxon>Polyporaceae</taxon>
        <taxon>Trametes</taxon>
    </lineage>
</organism>
<feature type="compositionally biased region" description="Basic and acidic residues" evidence="1">
    <location>
        <begin position="1"/>
        <end position="17"/>
    </location>
</feature>
<name>A0A1M2VQS0_TRAPU</name>
<dbReference type="Proteomes" id="UP000184267">
    <property type="component" value="Unassembled WGS sequence"/>
</dbReference>
<feature type="region of interest" description="Disordered" evidence="1">
    <location>
        <begin position="1"/>
        <end position="30"/>
    </location>
</feature>
<comment type="caution">
    <text evidence="2">The sequence shown here is derived from an EMBL/GenBank/DDBJ whole genome shotgun (WGS) entry which is preliminary data.</text>
</comment>
<evidence type="ECO:0000313" key="2">
    <source>
        <dbReference type="EMBL" id="OJT09842.1"/>
    </source>
</evidence>
<dbReference type="AlphaFoldDB" id="A0A1M2VQS0"/>
<gene>
    <name evidence="2" type="ORF">TRAPUB_13712</name>
</gene>